<reference evidence="11 12" key="1">
    <citation type="submission" date="2014-04" db="EMBL/GenBank/DDBJ databases">
        <authorList>
            <consortium name="DOE Joint Genome Institute"/>
            <person name="Kuo A."/>
            <person name="Kohler A."/>
            <person name="Nagy L.G."/>
            <person name="Floudas D."/>
            <person name="Copeland A."/>
            <person name="Barry K.W."/>
            <person name="Cichocki N."/>
            <person name="Veneault-Fourrey C."/>
            <person name="LaButti K."/>
            <person name="Lindquist E.A."/>
            <person name="Lipzen A."/>
            <person name="Lundell T."/>
            <person name="Morin E."/>
            <person name="Murat C."/>
            <person name="Sun H."/>
            <person name="Tunlid A."/>
            <person name="Henrissat B."/>
            <person name="Grigoriev I.V."/>
            <person name="Hibbett D.S."/>
            <person name="Martin F."/>
            <person name="Nordberg H.P."/>
            <person name="Cantor M.N."/>
            <person name="Hua S.X."/>
        </authorList>
    </citation>
    <scope>NUCLEOTIDE SEQUENCE [LARGE SCALE GENOMIC DNA]</scope>
    <source>
        <strain evidence="11 12">Foug A</strain>
    </source>
</reference>
<evidence type="ECO:0000256" key="6">
    <source>
        <dbReference type="ARBA" id="ARBA00023002"/>
    </source>
</evidence>
<reference evidence="12" key="2">
    <citation type="submission" date="2015-01" db="EMBL/GenBank/DDBJ databases">
        <title>Evolutionary Origins and Diversification of the Mycorrhizal Mutualists.</title>
        <authorList>
            <consortium name="DOE Joint Genome Institute"/>
            <consortium name="Mycorrhizal Genomics Consortium"/>
            <person name="Kohler A."/>
            <person name="Kuo A."/>
            <person name="Nagy L.G."/>
            <person name="Floudas D."/>
            <person name="Copeland A."/>
            <person name="Barry K.W."/>
            <person name="Cichocki N."/>
            <person name="Veneault-Fourrey C."/>
            <person name="LaButti K."/>
            <person name="Lindquist E.A."/>
            <person name="Lipzen A."/>
            <person name="Lundell T."/>
            <person name="Morin E."/>
            <person name="Murat C."/>
            <person name="Riley R."/>
            <person name="Ohm R."/>
            <person name="Sun H."/>
            <person name="Tunlid A."/>
            <person name="Henrissat B."/>
            <person name="Grigoriev I.V."/>
            <person name="Hibbett D.S."/>
            <person name="Martin F."/>
        </authorList>
    </citation>
    <scope>NUCLEOTIDE SEQUENCE [LARGE SCALE GENOMIC DNA]</scope>
    <source>
        <strain evidence="12">Foug A</strain>
    </source>
</reference>
<protein>
    <recommendedName>
        <fullName evidence="13">Cytochrome P450</fullName>
    </recommendedName>
</protein>
<dbReference type="STRING" id="1036808.A0A0C3DLQ6"/>
<evidence type="ECO:0000256" key="7">
    <source>
        <dbReference type="ARBA" id="ARBA00023004"/>
    </source>
</evidence>
<evidence type="ECO:0008006" key="13">
    <source>
        <dbReference type="Google" id="ProtNLM"/>
    </source>
</evidence>
<dbReference type="EMBL" id="KN822107">
    <property type="protein sequence ID" value="KIM56981.1"/>
    <property type="molecule type" value="Genomic_DNA"/>
</dbReference>
<dbReference type="GO" id="GO:0016705">
    <property type="term" value="F:oxidoreductase activity, acting on paired donors, with incorporation or reduction of molecular oxygen"/>
    <property type="evidence" value="ECO:0007669"/>
    <property type="project" value="InterPro"/>
</dbReference>
<dbReference type="GO" id="GO:0005506">
    <property type="term" value="F:iron ion binding"/>
    <property type="evidence" value="ECO:0007669"/>
    <property type="project" value="InterPro"/>
</dbReference>
<comment type="cofactor">
    <cofactor evidence="1 9">
        <name>heme</name>
        <dbReference type="ChEBI" id="CHEBI:30413"/>
    </cofactor>
</comment>
<feature type="binding site" description="axial binding residue" evidence="9">
    <location>
        <position position="431"/>
    </location>
    <ligand>
        <name>heme</name>
        <dbReference type="ChEBI" id="CHEBI:30413"/>
    </ligand>
    <ligandPart>
        <name>Fe</name>
        <dbReference type="ChEBI" id="CHEBI:18248"/>
    </ligandPart>
</feature>
<dbReference type="AlphaFoldDB" id="A0A0C3DLQ6"/>
<dbReference type="GO" id="GO:0004497">
    <property type="term" value="F:monooxygenase activity"/>
    <property type="evidence" value="ECO:0007669"/>
    <property type="project" value="UniProtKB-KW"/>
</dbReference>
<gene>
    <name evidence="11" type="ORF">SCLCIDRAFT_192356</name>
</gene>
<dbReference type="OrthoDB" id="2789670at2759"/>
<evidence type="ECO:0000256" key="1">
    <source>
        <dbReference type="ARBA" id="ARBA00001971"/>
    </source>
</evidence>
<dbReference type="InterPro" id="IPR050364">
    <property type="entry name" value="Cytochrome_P450_fung"/>
</dbReference>
<dbReference type="PANTHER" id="PTHR46300:SF7">
    <property type="entry name" value="P450, PUTATIVE (EUROFUNG)-RELATED"/>
    <property type="match status" value="1"/>
</dbReference>
<evidence type="ECO:0000256" key="9">
    <source>
        <dbReference type="PIRSR" id="PIRSR602401-1"/>
    </source>
</evidence>
<organism evidence="11 12">
    <name type="scientific">Scleroderma citrinum Foug A</name>
    <dbReference type="NCBI Taxonomy" id="1036808"/>
    <lineage>
        <taxon>Eukaryota</taxon>
        <taxon>Fungi</taxon>
        <taxon>Dikarya</taxon>
        <taxon>Basidiomycota</taxon>
        <taxon>Agaricomycotina</taxon>
        <taxon>Agaricomycetes</taxon>
        <taxon>Agaricomycetidae</taxon>
        <taxon>Boletales</taxon>
        <taxon>Sclerodermatineae</taxon>
        <taxon>Sclerodermataceae</taxon>
        <taxon>Scleroderma</taxon>
    </lineage>
</organism>
<keyword evidence="6 10" id="KW-0560">Oxidoreductase</keyword>
<evidence type="ECO:0000256" key="2">
    <source>
        <dbReference type="ARBA" id="ARBA00005179"/>
    </source>
</evidence>
<proteinExistence type="inferred from homology"/>
<dbReference type="InterPro" id="IPR001128">
    <property type="entry name" value="Cyt_P450"/>
</dbReference>
<dbReference type="InterPro" id="IPR002401">
    <property type="entry name" value="Cyt_P450_E_grp-I"/>
</dbReference>
<keyword evidence="5 9" id="KW-0479">Metal-binding</keyword>
<evidence type="ECO:0000313" key="11">
    <source>
        <dbReference type="EMBL" id="KIM56981.1"/>
    </source>
</evidence>
<dbReference type="PRINTS" id="PR00463">
    <property type="entry name" value="EP450I"/>
</dbReference>
<dbReference type="Pfam" id="PF00067">
    <property type="entry name" value="p450"/>
    <property type="match status" value="1"/>
</dbReference>
<dbReference type="PANTHER" id="PTHR46300">
    <property type="entry name" value="P450, PUTATIVE (EUROFUNG)-RELATED-RELATED"/>
    <property type="match status" value="1"/>
</dbReference>
<dbReference type="InParanoid" id="A0A0C3DLQ6"/>
<dbReference type="GO" id="GO:0020037">
    <property type="term" value="F:heme binding"/>
    <property type="evidence" value="ECO:0007669"/>
    <property type="project" value="InterPro"/>
</dbReference>
<comment type="similarity">
    <text evidence="3 10">Belongs to the cytochrome P450 family.</text>
</comment>
<keyword evidence="4 9" id="KW-0349">Heme</keyword>
<keyword evidence="12" id="KW-1185">Reference proteome</keyword>
<dbReference type="HOGENOM" id="CLU_001570_2_3_1"/>
<keyword evidence="8 10" id="KW-0503">Monooxygenase</keyword>
<dbReference type="InterPro" id="IPR036396">
    <property type="entry name" value="Cyt_P450_sf"/>
</dbReference>
<sequence>MQLSFTLEQFAWTACAGAAFVVLCTYLCIPKGLPPGISGFWGLLKIPSKRPWLRMSAMNHKYGDIYSRYLFGRNIIIIGSAKIAEELLDKRSVNYSDRPRSVMSGELSGWGKLMLLSNYNERFRQHRKWIAQEIGGYGTVQKFHQLMEYETRRFLLCVLNDPDRTQAHIRKHFISTILRITYGYKTVERDDPLVDLGHLSNSQLSLSTLPGGYFVDILPIMKYIPSWLPGAGFRMKSKQYAAVTRDSVEIPYDYAKSRLIAGTALPSFAKRLLSKSNLTEEYEDSVKWASATLFQGGADTAGSISYAFYLAMTLYPRIMKKAQAELDAVVGTKRLPTFADRPSLPYVEALFTELFRWHTPAPINGRCTRADDMYEGYFIPADSYVFVNIWGILRDERTYTNPLEFMPERFLGDKPETDPRNVCFGFGRRRCPGYFLAYSSVWLLCAQTLAAFDISKCIEDGIEITPEVDLVGGTICHQVPFKCSIRPRSAEARALMEEEFLYDDGHGDFP</sequence>
<dbReference type="Gene3D" id="1.10.630.10">
    <property type="entry name" value="Cytochrome P450"/>
    <property type="match status" value="1"/>
</dbReference>
<evidence type="ECO:0000256" key="3">
    <source>
        <dbReference type="ARBA" id="ARBA00010617"/>
    </source>
</evidence>
<dbReference type="Proteomes" id="UP000053989">
    <property type="component" value="Unassembled WGS sequence"/>
</dbReference>
<comment type="pathway">
    <text evidence="2">Secondary metabolite biosynthesis.</text>
</comment>
<evidence type="ECO:0000256" key="8">
    <source>
        <dbReference type="ARBA" id="ARBA00023033"/>
    </source>
</evidence>
<evidence type="ECO:0000256" key="10">
    <source>
        <dbReference type="RuleBase" id="RU000461"/>
    </source>
</evidence>
<evidence type="ECO:0000256" key="4">
    <source>
        <dbReference type="ARBA" id="ARBA00022617"/>
    </source>
</evidence>
<evidence type="ECO:0000313" key="12">
    <source>
        <dbReference type="Proteomes" id="UP000053989"/>
    </source>
</evidence>
<evidence type="ECO:0000256" key="5">
    <source>
        <dbReference type="ARBA" id="ARBA00022723"/>
    </source>
</evidence>
<keyword evidence="7 9" id="KW-0408">Iron</keyword>
<dbReference type="PROSITE" id="PS00086">
    <property type="entry name" value="CYTOCHROME_P450"/>
    <property type="match status" value="1"/>
</dbReference>
<dbReference type="SUPFAM" id="SSF48264">
    <property type="entry name" value="Cytochrome P450"/>
    <property type="match status" value="1"/>
</dbReference>
<accession>A0A0C3DLQ6</accession>
<name>A0A0C3DLQ6_9AGAM</name>
<dbReference type="InterPro" id="IPR017972">
    <property type="entry name" value="Cyt_P450_CS"/>
</dbReference>
<dbReference type="CDD" id="cd11065">
    <property type="entry name" value="CYP64-like"/>
    <property type="match status" value="1"/>
</dbReference>